<dbReference type="AntiFam" id="ANF00067">
    <property type="entry name" value="Translation of non-protein-coding upstream region of an enzyme"/>
</dbReference>
<comment type="caution">
    <text evidence="1">The sequence shown here is derived from an EMBL/GenBank/DDBJ whole genome shotgun (WGS) entry which is preliminary data.</text>
</comment>
<evidence type="ECO:0000313" key="1">
    <source>
        <dbReference type="EMBL" id="EIA13269.1"/>
    </source>
</evidence>
<reference evidence="1 2" key="1">
    <citation type="journal article" date="2012" name="MBio">
        <title>Identification of a highly transmissible animal-independent Staphylococcus aureus ST398 clone with distinct genomic and cell adhesion properties.</title>
        <authorList>
            <person name="Uhlemann A.C."/>
            <person name="Porcella S.F."/>
            <person name="Trivedi S."/>
            <person name="Sullivan S.B."/>
            <person name="Hafer C."/>
            <person name="Kennedy A.D."/>
            <person name="Barbian K.D."/>
            <person name="McCarthy A.J."/>
            <person name="Street C."/>
            <person name="Hirschberg D.L."/>
            <person name="Lipkin W.I."/>
            <person name="Lindsay J.A."/>
            <person name="DeLeo F.R."/>
            <person name="Lowy F.D."/>
        </authorList>
    </citation>
    <scope>NUCLEOTIDE SEQUENCE [LARGE SCALE GENOMIC DNA]</scope>
    <source>
        <strain evidence="1 2">DR10</strain>
    </source>
</reference>
<dbReference type="AlphaFoldDB" id="A0ABC9PXJ9"/>
<protein>
    <submittedName>
        <fullName evidence="1">Uncharacterized protein</fullName>
    </submittedName>
</protein>
<accession>A0ABC9PXJ9</accession>
<gene>
    <name evidence="1" type="ORF">ST398NM02_2830</name>
</gene>
<sequence>MGIQFLFVGAHPQLALPVEFLFEILCVGPLTRIEKSLLQAHFRSVNYCQYNFVEHRTLIYVPA</sequence>
<evidence type="ECO:0000313" key="2">
    <source>
        <dbReference type="Proteomes" id="UP000003093"/>
    </source>
</evidence>
<dbReference type="EMBL" id="AIDT01000019">
    <property type="protein sequence ID" value="EIA13269.1"/>
    <property type="molecule type" value="Genomic_DNA"/>
</dbReference>
<organism evidence="1 2">
    <name type="scientific">Staphylococcus aureus subsp. aureus DR10</name>
    <dbReference type="NCBI Taxonomy" id="1155079"/>
    <lineage>
        <taxon>Bacteria</taxon>
        <taxon>Bacillati</taxon>
        <taxon>Bacillota</taxon>
        <taxon>Bacilli</taxon>
        <taxon>Bacillales</taxon>
        <taxon>Staphylococcaceae</taxon>
        <taxon>Staphylococcus</taxon>
    </lineage>
</organism>
<proteinExistence type="predicted"/>
<dbReference type="Proteomes" id="UP000003093">
    <property type="component" value="Unassembled WGS sequence"/>
</dbReference>
<name>A0ABC9PXJ9_STAA5</name>